<evidence type="ECO:0000313" key="3">
    <source>
        <dbReference type="Proteomes" id="UP000214646"/>
    </source>
</evidence>
<dbReference type="Proteomes" id="UP000214646">
    <property type="component" value="Unassembled WGS sequence"/>
</dbReference>
<dbReference type="AlphaFoldDB" id="A0A225DQE2"/>
<name>A0A225DQE2_9BACT</name>
<accession>A0A225DQE2</accession>
<evidence type="ECO:0008006" key="4">
    <source>
        <dbReference type="Google" id="ProtNLM"/>
    </source>
</evidence>
<comment type="caution">
    <text evidence="2">The sequence shown here is derived from an EMBL/GenBank/DDBJ whole genome shotgun (WGS) entry which is preliminary data.</text>
</comment>
<organism evidence="2 3">
    <name type="scientific">Fimbriiglobus ruber</name>
    <dbReference type="NCBI Taxonomy" id="1908690"/>
    <lineage>
        <taxon>Bacteria</taxon>
        <taxon>Pseudomonadati</taxon>
        <taxon>Planctomycetota</taxon>
        <taxon>Planctomycetia</taxon>
        <taxon>Gemmatales</taxon>
        <taxon>Gemmataceae</taxon>
        <taxon>Fimbriiglobus</taxon>
    </lineage>
</organism>
<dbReference type="InterPro" id="IPR045584">
    <property type="entry name" value="Pilin-like"/>
</dbReference>
<dbReference type="OrthoDB" id="9861278at2"/>
<proteinExistence type="predicted"/>
<dbReference type="Gene3D" id="3.30.700.10">
    <property type="entry name" value="Glycoprotein, Type 4 Pilin"/>
    <property type="match status" value="1"/>
</dbReference>
<dbReference type="InterPro" id="IPR012902">
    <property type="entry name" value="N_methyl_site"/>
</dbReference>
<keyword evidence="1" id="KW-0812">Transmembrane</keyword>
<gene>
    <name evidence="2" type="ORF">FRUB_03211</name>
</gene>
<dbReference type="RefSeq" id="WP_143393119.1">
    <property type="nucleotide sequence ID" value="NZ_NIDE01000004.1"/>
</dbReference>
<dbReference type="Pfam" id="PF07963">
    <property type="entry name" value="N_methyl"/>
    <property type="match status" value="1"/>
</dbReference>
<sequence length="351" mass="37813">MQVVRHARRGGFTLIELLVVISLIAALAALSAGAFFRVRNAQQTQATNATLNKLHSLMDMRWKAIIDQARNDMNKGKIPPLIMTFAANDLDRARSIWTYMLLTNEFPTTFDEATTPVFVNGAFLPPRTVFAQLPASNATKLTTLATAPLAPGQLESALAFQSAACFYVAISATGNRGNAADSDGTTNQARDYTDPVTGATARVFVDSFGTPIGFFRMSYAPELNFSPYTTALGGKILSNDPLDPLGRLPGTWANTTTAGNTLSNGTIFWSSVAGYHIFLTTPSSITGNMPWAPRNTPGEVPPVYPGSVNWVPTLVSAGMDRTWNDNGTLGFFGGDNIVSFRLRRQGARGDF</sequence>
<evidence type="ECO:0000313" key="2">
    <source>
        <dbReference type="EMBL" id="OWK43612.1"/>
    </source>
</evidence>
<keyword evidence="1" id="KW-1133">Transmembrane helix</keyword>
<feature type="transmembrane region" description="Helical" evidence="1">
    <location>
        <begin position="12"/>
        <end position="36"/>
    </location>
</feature>
<dbReference type="EMBL" id="NIDE01000004">
    <property type="protein sequence ID" value="OWK43612.1"/>
    <property type="molecule type" value="Genomic_DNA"/>
</dbReference>
<dbReference type="SUPFAM" id="SSF54523">
    <property type="entry name" value="Pili subunits"/>
    <property type="match status" value="1"/>
</dbReference>
<keyword evidence="3" id="KW-1185">Reference proteome</keyword>
<protein>
    <recommendedName>
        <fullName evidence="4">Prepilin-type N-terminal cleavage/methylation domain-containing protein</fullName>
    </recommendedName>
</protein>
<reference evidence="3" key="1">
    <citation type="submission" date="2017-06" db="EMBL/GenBank/DDBJ databases">
        <title>Genome analysis of Fimbriiglobus ruber SP5, the first member of the order Planctomycetales with confirmed chitinolytic capability.</title>
        <authorList>
            <person name="Ravin N.V."/>
            <person name="Rakitin A.L."/>
            <person name="Ivanova A.A."/>
            <person name="Beletsky A.V."/>
            <person name="Kulichevskaya I.S."/>
            <person name="Mardanov A.V."/>
            <person name="Dedysh S.N."/>
        </authorList>
    </citation>
    <scope>NUCLEOTIDE SEQUENCE [LARGE SCALE GENOMIC DNA]</scope>
    <source>
        <strain evidence="3">SP5</strain>
    </source>
</reference>
<evidence type="ECO:0000256" key="1">
    <source>
        <dbReference type="SAM" id="Phobius"/>
    </source>
</evidence>
<dbReference type="NCBIfam" id="TIGR02532">
    <property type="entry name" value="IV_pilin_GFxxxE"/>
    <property type="match status" value="1"/>
</dbReference>
<keyword evidence="1" id="KW-0472">Membrane</keyword>
<dbReference type="PROSITE" id="PS00409">
    <property type="entry name" value="PROKAR_NTER_METHYL"/>
    <property type="match status" value="1"/>
</dbReference>